<evidence type="ECO:0000313" key="4">
    <source>
        <dbReference type="EMBL" id="EAT15021.1"/>
    </source>
</evidence>
<dbReference type="Proteomes" id="UP000005695">
    <property type="component" value="Unassembled WGS sequence"/>
</dbReference>
<evidence type="ECO:0000256" key="1">
    <source>
        <dbReference type="PROSITE-ProRule" id="PRU00285"/>
    </source>
</evidence>
<dbReference type="PROSITE" id="PS01031">
    <property type="entry name" value="SHSP"/>
    <property type="match status" value="1"/>
</dbReference>
<evidence type="ECO:0000259" key="3">
    <source>
        <dbReference type="PROSITE" id="PS01031"/>
    </source>
</evidence>
<accession>Q1JXX2</accession>
<organism evidence="4 5">
    <name type="scientific">Desulfuromonas acetoxidans (strain DSM 684 / 11070)</name>
    <dbReference type="NCBI Taxonomy" id="281689"/>
    <lineage>
        <taxon>Bacteria</taxon>
        <taxon>Pseudomonadati</taxon>
        <taxon>Thermodesulfobacteriota</taxon>
        <taxon>Desulfuromonadia</taxon>
        <taxon>Desulfuromonadales</taxon>
        <taxon>Desulfuromonadaceae</taxon>
        <taxon>Desulfuromonas</taxon>
    </lineage>
</organism>
<dbReference type="EMBL" id="AAEW02000014">
    <property type="protein sequence ID" value="EAT15021.1"/>
    <property type="molecule type" value="Genomic_DNA"/>
</dbReference>
<evidence type="ECO:0000313" key="5">
    <source>
        <dbReference type="Proteomes" id="UP000005695"/>
    </source>
</evidence>
<keyword evidence="4" id="KW-0346">Stress response</keyword>
<dbReference type="Gene3D" id="2.60.40.790">
    <property type="match status" value="1"/>
</dbReference>
<protein>
    <submittedName>
        <fullName evidence="4">Heat shock protein Hsp20</fullName>
    </submittedName>
</protein>
<dbReference type="OrthoDB" id="189458at2"/>
<reference evidence="4" key="2">
    <citation type="submission" date="2006-05" db="EMBL/GenBank/DDBJ databases">
        <title>Sequencing of the draft genome and assembly of Desulfuromonas acetoxidans DSM 684.</title>
        <authorList>
            <consortium name="US DOE Joint Genome Institute (JGI-PGF)"/>
            <person name="Copeland A."/>
            <person name="Lucas S."/>
            <person name="Lapidus A."/>
            <person name="Barry K."/>
            <person name="Detter J.C."/>
            <person name="Glavina del Rio T."/>
            <person name="Hammon N."/>
            <person name="Israni S."/>
            <person name="Dalin E."/>
            <person name="Tice H."/>
            <person name="Bruce D."/>
            <person name="Pitluck S."/>
            <person name="Richardson P."/>
        </authorList>
    </citation>
    <scope>NUCLEOTIDE SEQUENCE [LARGE SCALE GENOMIC DNA]</scope>
    <source>
        <strain evidence="4">DSM 684</strain>
    </source>
</reference>
<sequence>MARFDLFNEMDLLRREVDDAFRNFGFDALKTSAFLPGIGTGDYPRLNVTSDDDAIYVEALVPGITPDDLELNVMQNTLTLSGERKQDNAEQRTWHRRERGAGRFMRTIELPASIDTGKVEANYSNGILSITLPKAEHMKARKISVQAH</sequence>
<name>Q1JXX2_DESA6</name>
<dbReference type="AlphaFoldDB" id="Q1JXX2"/>
<keyword evidence="5" id="KW-1185">Reference proteome</keyword>
<dbReference type="InterPro" id="IPR031107">
    <property type="entry name" value="Small_HSP"/>
</dbReference>
<gene>
    <name evidence="4" type="ORF">Dace_1098</name>
</gene>
<proteinExistence type="inferred from homology"/>
<feature type="domain" description="SHSP" evidence="3">
    <location>
        <begin position="37"/>
        <end position="148"/>
    </location>
</feature>
<dbReference type="RefSeq" id="WP_006001563.1">
    <property type="nucleotide sequence ID" value="NZ_AAEW02000014.1"/>
</dbReference>
<comment type="similarity">
    <text evidence="1 2">Belongs to the small heat shock protein (HSP20) family.</text>
</comment>
<evidence type="ECO:0000256" key="2">
    <source>
        <dbReference type="RuleBase" id="RU003616"/>
    </source>
</evidence>
<dbReference type="SUPFAM" id="SSF49764">
    <property type="entry name" value="HSP20-like chaperones"/>
    <property type="match status" value="1"/>
</dbReference>
<dbReference type="InterPro" id="IPR008978">
    <property type="entry name" value="HSP20-like_chaperone"/>
</dbReference>
<dbReference type="CDD" id="cd06464">
    <property type="entry name" value="ACD_sHsps-like"/>
    <property type="match status" value="1"/>
</dbReference>
<dbReference type="InterPro" id="IPR002068">
    <property type="entry name" value="A-crystallin/Hsp20_dom"/>
</dbReference>
<comment type="caution">
    <text evidence="4">The sequence shown here is derived from an EMBL/GenBank/DDBJ whole genome shotgun (WGS) entry which is preliminary data.</text>
</comment>
<reference evidence="4" key="1">
    <citation type="submission" date="2006-05" db="EMBL/GenBank/DDBJ databases">
        <title>Annotation of the draft genome assembly of Desulfuromonas acetoxidans DSM 684.</title>
        <authorList>
            <consortium name="US DOE Joint Genome Institute (JGI-ORNL)"/>
            <person name="Larimer F."/>
            <person name="Land M."/>
            <person name="Hauser L."/>
        </authorList>
    </citation>
    <scope>NUCLEOTIDE SEQUENCE [LARGE SCALE GENOMIC DNA]</scope>
    <source>
        <strain evidence="4">DSM 684</strain>
    </source>
</reference>
<dbReference type="Pfam" id="PF00011">
    <property type="entry name" value="HSP20"/>
    <property type="match status" value="1"/>
</dbReference>
<dbReference type="PANTHER" id="PTHR11527">
    <property type="entry name" value="HEAT-SHOCK PROTEIN 20 FAMILY MEMBER"/>
    <property type="match status" value="1"/>
</dbReference>